<name>A0A6J7J5B5_9ZZZZ</name>
<evidence type="ECO:0000313" key="1">
    <source>
        <dbReference type="EMBL" id="CAB4938286.1"/>
    </source>
</evidence>
<proteinExistence type="predicted"/>
<sequence>MCRDSRVDPRCTGQHVLRLRGSAFHERVTGGRRQLGESVEVRPRPLGIDVVGSQRRDTAPIVDACAEQRGGLLRCDEVRRGLNSHRRTDHHARHRDGRQEFFETGVGHRPHRGIGLGQEVLHDDLLHMTERLVHLTNCHDGLGPVPQRLTDTDEDARREGNVEPARVGQRAQPNLGILVGTAVMRLPLLLEQPTRGGLEHHAHRGGHRLEAREFLPRHHSGIEVRQQAGLLEHPDRHRAHVVQSRVVAA</sequence>
<gene>
    <name evidence="1" type="ORF">UFOPK3472_04508</name>
</gene>
<protein>
    <submittedName>
        <fullName evidence="1">Unannotated protein</fullName>
    </submittedName>
</protein>
<reference evidence="1" key="1">
    <citation type="submission" date="2020-05" db="EMBL/GenBank/DDBJ databases">
        <authorList>
            <person name="Chiriac C."/>
            <person name="Salcher M."/>
            <person name="Ghai R."/>
            <person name="Kavagutti S V."/>
        </authorList>
    </citation>
    <scope>NUCLEOTIDE SEQUENCE</scope>
</reference>
<dbReference type="EMBL" id="CAFBLX010000587">
    <property type="protein sequence ID" value="CAB4938286.1"/>
    <property type="molecule type" value="Genomic_DNA"/>
</dbReference>
<organism evidence="1">
    <name type="scientific">freshwater metagenome</name>
    <dbReference type="NCBI Taxonomy" id="449393"/>
    <lineage>
        <taxon>unclassified sequences</taxon>
        <taxon>metagenomes</taxon>
        <taxon>ecological metagenomes</taxon>
    </lineage>
</organism>
<accession>A0A6J7J5B5</accession>
<dbReference type="AlphaFoldDB" id="A0A6J7J5B5"/>